<evidence type="ECO:0000313" key="2">
    <source>
        <dbReference type="Proteomes" id="UP000663882"/>
    </source>
</evidence>
<dbReference type="Proteomes" id="UP000663882">
    <property type="component" value="Unassembled WGS sequence"/>
</dbReference>
<sequence length="90" mass="10234">FNLKHHLLTTMPIRLPSSYYGTKSGDRLIARLQFVVISHENHRKIHIPGTNGHVVVPRGTIAKGILHDIFVTVAEIKNMSLQEVMERLLQ</sequence>
<dbReference type="EMBL" id="CAJNOO010009086">
    <property type="protein sequence ID" value="CAF1489074.1"/>
    <property type="molecule type" value="Genomic_DNA"/>
</dbReference>
<organism evidence="1 2">
    <name type="scientific">Rotaria sordida</name>
    <dbReference type="NCBI Taxonomy" id="392033"/>
    <lineage>
        <taxon>Eukaryota</taxon>
        <taxon>Metazoa</taxon>
        <taxon>Spiralia</taxon>
        <taxon>Gnathifera</taxon>
        <taxon>Rotifera</taxon>
        <taxon>Eurotatoria</taxon>
        <taxon>Bdelloidea</taxon>
        <taxon>Philodinida</taxon>
        <taxon>Philodinidae</taxon>
        <taxon>Rotaria</taxon>
    </lineage>
</organism>
<comment type="caution">
    <text evidence="1">The sequence shown here is derived from an EMBL/GenBank/DDBJ whole genome shotgun (WGS) entry which is preliminary data.</text>
</comment>
<feature type="non-terminal residue" evidence="1">
    <location>
        <position position="1"/>
    </location>
</feature>
<proteinExistence type="predicted"/>
<name>A0A815SEB6_9BILA</name>
<evidence type="ECO:0000313" key="1">
    <source>
        <dbReference type="EMBL" id="CAF1489074.1"/>
    </source>
</evidence>
<gene>
    <name evidence="1" type="ORF">RFH988_LOCUS38323</name>
</gene>
<accession>A0A815SEB6</accession>
<dbReference type="AlphaFoldDB" id="A0A815SEB6"/>
<reference evidence="1" key="1">
    <citation type="submission" date="2021-02" db="EMBL/GenBank/DDBJ databases">
        <authorList>
            <person name="Nowell W R."/>
        </authorList>
    </citation>
    <scope>NUCLEOTIDE SEQUENCE</scope>
</reference>
<protein>
    <submittedName>
        <fullName evidence="1">Uncharacterized protein</fullName>
    </submittedName>
</protein>